<dbReference type="InterPro" id="IPR013137">
    <property type="entry name" value="Znf_TFIIB"/>
</dbReference>
<evidence type="ECO:0000256" key="1">
    <source>
        <dbReference type="PROSITE-ProRule" id="PRU00469"/>
    </source>
</evidence>
<keyword evidence="4" id="KW-1185">Reference proteome</keyword>
<evidence type="ECO:0000259" key="2">
    <source>
        <dbReference type="PROSITE" id="PS51134"/>
    </source>
</evidence>
<name>A0A6N0NWY8_9CREN</name>
<proteinExistence type="predicted"/>
<dbReference type="GeneID" id="55641352"/>
<feature type="domain" description="TFIIB-type" evidence="2">
    <location>
        <begin position="1"/>
        <end position="32"/>
    </location>
</feature>
<keyword evidence="1" id="KW-0863">Zinc-finger</keyword>
<gene>
    <name evidence="3" type="ORF">GWK48_05340</name>
</gene>
<dbReference type="Proteomes" id="UP000509301">
    <property type="component" value="Chromosome"/>
</dbReference>
<accession>A0A6N0NWY8</accession>
<sequence length="193" mass="22424">MQQKCEICGSDNIIHDEKRGEVICSSCGTVLDRIYSYQFPPVDPDILTLKSPVDINENKQNTRLIKEFEYIFKSTKKVRKVRKIKIDLNHNVFGKLAHFKLYTEDSLIAMDMLKKNPNALAIYKYLSDNGVFSGMKFKNRVILAFYLLNNGDLNKIKDIIKDLHVDLSNLKKVSKRVSYDMRIRINELVMDNT</sequence>
<dbReference type="PROSITE" id="PS51134">
    <property type="entry name" value="ZF_TFIIB"/>
    <property type="match status" value="1"/>
</dbReference>
<dbReference type="OrthoDB" id="27163at2157"/>
<keyword evidence="1" id="KW-0479">Metal-binding</keyword>
<dbReference type="RefSeq" id="WP_174630291.1">
    <property type="nucleotide sequence ID" value="NZ_CP049074.1"/>
</dbReference>
<dbReference type="EMBL" id="CP049074">
    <property type="protein sequence ID" value="QKQ99877.1"/>
    <property type="molecule type" value="Genomic_DNA"/>
</dbReference>
<dbReference type="Gene3D" id="2.20.25.10">
    <property type="match status" value="1"/>
</dbReference>
<reference evidence="3 4" key="1">
    <citation type="submission" date="2020-02" db="EMBL/GenBank/DDBJ databases">
        <title>Comparative genome analysis reveals the metabolism and evolution of the thermophilic archaeal genus Metallosphaera.</title>
        <authorList>
            <person name="Jiang C."/>
        </authorList>
    </citation>
    <scope>NUCLEOTIDE SEQUENCE [LARGE SCALE GENOMIC DNA]</scope>
    <source>
        <strain evidence="3 4">Ric-A</strain>
    </source>
</reference>
<dbReference type="Pfam" id="PF08271">
    <property type="entry name" value="Zn_Ribbon_TF"/>
    <property type="match status" value="1"/>
</dbReference>
<evidence type="ECO:0000313" key="4">
    <source>
        <dbReference type="Proteomes" id="UP000509301"/>
    </source>
</evidence>
<evidence type="ECO:0000313" key="3">
    <source>
        <dbReference type="EMBL" id="QKQ99877.1"/>
    </source>
</evidence>
<dbReference type="AlphaFoldDB" id="A0A6N0NWY8"/>
<protein>
    <recommendedName>
        <fullName evidence="2">TFIIB-type domain-containing protein</fullName>
    </recommendedName>
</protein>
<keyword evidence="1" id="KW-0862">Zinc</keyword>
<dbReference type="SUPFAM" id="SSF57783">
    <property type="entry name" value="Zinc beta-ribbon"/>
    <property type="match status" value="1"/>
</dbReference>
<dbReference type="KEGG" id="mten:GWK48_05340"/>
<dbReference type="GO" id="GO:0008270">
    <property type="term" value="F:zinc ion binding"/>
    <property type="evidence" value="ECO:0007669"/>
    <property type="project" value="UniProtKB-KW"/>
</dbReference>
<organism evidence="3 4">
    <name type="scientific">Metallosphaera tengchongensis</name>
    <dbReference type="NCBI Taxonomy" id="1532350"/>
    <lineage>
        <taxon>Archaea</taxon>
        <taxon>Thermoproteota</taxon>
        <taxon>Thermoprotei</taxon>
        <taxon>Sulfolobales</taxon>
        <taxon>Sulfolobaceae</taxon>
        <taxon>Metallosphaera</taxon>
    </lineage>
</organism>